<sequence length="140" mass="16145">MFREWKAKLNETFPASSLQARTNLSLFRGGGIRISSDLYKLFLREKKDDATRELAVPKPDPDAQKHNVNAAQEHEITRFKEISPPPCTLLGPKYVLWDYPRPVMGSDWYQKFHDLCNDYRVVVASNEGYLGRPSVVNMCR</sequence>
<keyword evidence="2" id="KW-1185">Reference proteome</keyword>
<dbReference type="GO" id="GO:0048578">
    <property type="term" value="P:positive regulation of long-day photoperiodism, flowering"/>
    <property type="evidence" value="ECO:0007669"/>
    <property type="project" value="InterPro"/>
</dbReference>
<dbReference type="AlphaFoldDB" id="A0A2G2VSU7"/>
<dbReference type="PANTHER" id="PTHR33873:SF15">
    <property type="entry name" value="TRANSCRIPTION FACTOR VOZ2"/>
    <property type="match status" value="1"/>
</dbReference>
<dbReference type="PANTHER" id="PTHR33873">
    <property type="entry name" value="TRANSCRIPTION FACTOR VOZ1"/>
    <property type="match status" value="1"/>
</dbReference>
<name>A0A2G2VSU7_CAPBA</name>
<dbReference type="Proteomes" id="UP000224567">
    <property type="component" value="Unassembled WGS sequence"/>
</dbReference>
<reference evidence="2" key="2">
    <citation type="journal article" date="2017" name="J. Anim. Genet.">
        <title>Multiple reference genome sequences of hot pepper reveal the massive evolution of plant disease resistance genes by retroduplication.</title>
        <authorList>
            <person name="Kim S."/>
            <person name="Park J."/>
            <person name="Yeom S.-I."/>
            <person name="Kim Y.-M."/>
            <person name="Seo E."/>
            <person name="Kim K.-T."/>
            <person name="Kim M.-S."/>
            <person name="Lee J.M."/>
            <person name="Cheong K."/>
            <person name="Shin H.-S."/>
            <person name="Kim S.-B."/>
            <person name="Han K."/>
            <person name="Lee J."/>
            <person name="Park M."/>
            <person name="Lee H.-A."/>
            <person name="Lee H.-Y."/>
            <person name="Lee Y."/>
            <person name="Oh S."/>
            <person name="Lee J.H."/>
            <person name="Choi E."/>
            <person name="Choi E."/>
            <person name="Lee S.E."/>
            <person name="Jeon J."/>
            <person name="Kim H."/>
            <person name="Choi G."/>
            <person name="Song H."/>
            <person name="Lee J."/>
            <person name="Lee S.-C."/>
            <person name="Kwon J.-K."/>
            <person name="Lee H.-Y."/>
            <person name="Koo N."/>
            <person name="Hong Y."/>
            <person name="Kim R.W."/>
            <person name="Kang W.-H."/>
            <person name="Huh J.H."/>
            <person name="Kang B.-C."/>
            <person name="Yang T.-J."/>
            <person name="Lee Y.-H."/>
            <person name="Bennetzen J.L."/>
            <person name="Choi D."/>
        </authorList>
    </citation>
    <scope>NUCLEOTIDE SEQUENCE [LARGE SCALE GENOMIC DNA]</scope>
    <source>
        <strain evidence="2">cv. PBC81</strain>
    </source>
</reference>
<organism evidence="1 2">
    <name type="scientific">Capsicum baccatum</name>
    <name type="common">Peruvian pepper</name>
    <dbReference type="NCBI Taxonomy" id="33114"/>
    <lineage>
        <taxon>Eukaryota</taxon>
        <taxon>Viridiplantae</taxon>
        <taxon>Streptophyta</taxon>
        <taxon>Embryophyta</taxon>
        <taxon>Tracheophyta</taxon>
        <taxon>Spermatophyta</taxon>
        <taxon>Magnoliopsida</taxon>
        <taxon>eudicotyledons</taxon>
        <taxon>Gunneridae</taxon>
        <taxon>Pentapetalae</taxon>
        <taxon>asterids</taxon>
        <taxon>lamiids</taxon>
        <taxon>Solanales</taxon>
        <taxon>Solanaceae</taxon>
        <taxon>Solanoideae</taxon>
        <taxon>Capsiceae</taxon>
        <taxon>Capsicum</taxon>
    </lineage>
</organism>
<proteinExistence type="predicted"/>
<dbReference type="InterPro" id="IPR039277">
    <property type="entry name" value="VOZ1/VOZ2"/>
</dbReference>
<evidence type="ECO:0000313" key="2">
    <source>
        <dbReference type="Proteomes" id="UP000224567"/>
    </source>
</evidence>
<gene>
    <name evidence="1" type="ORF">CQW23_23723</name>
</gene>
<dbReference type="GO" id="GO:0045893">
    <property type="term" value="P:positive regulation of DNA-templated transcription"/>
    <property type="evidence" value="ECO:0007669"/>
    <property type="project" value="TreeGrafter"/>
</dbReference>
<comment type="caution">
    <text evidence="1">The sequence shown here is derived from an EMBL/GenBank/DDBJ whole genome shotgun (WGS) entry which is preliminary data.</text>
</comment>
<reference evidence="1 2" key="1">
    <citation type="journal article" date="2017" name="Genome Biol.">
        <title>New reference genome sequences of hot pepper reveal the massive evolution of plant disease-resistance genes by retroduplication.</title>
        <authorList>
            <person name="Kim S."/>
            <person name="Park J."/>
            <person name="Yeom S.I."/>
            <person name="Kim Y.M."/>
            <person name="Seo E."/>
            <person name="Kim K.T."/>
            <person name="Kim M.S."/>
            <person name="Lee J.M."/>
            <person name="Cheong K."/>
            <person name="Shin H.S."/>
            <person name="Kim S.B."/>
            <person name="Han K."/>
            <person name="Lee J."/>
            <person name="Park M."/>
            <person name="Lee H.A."/>
            <person name="Lee H.Y."/>
            <person name="Lee Y."/>
            <person name="Oh S."/>
            <person name="Lee J.H."/>
            <person name="Choi E."/>
            <person name="Choi E."/>
            <person name="Lee S.E."/>
            <person name="Jeon J."/>
            <person name="Kim H."/>
            <person name="Choi G."/>
            <person name="Song H."/>
            <person name="Lee J."/>
            <person name="Lee S.C."/>
            <person name="Kwon J.K."/>
            <person name="Lee H.Y."/>
            <person name="Koo N."/>
            <person name="Hong Y."/>
            <person name="Kim R.W."/>
            <person name="Kang W.H."/>
            <person name="Huh J.H."/>
            <person name="Kang B.C."/>
            <person name="Yang T.J."/>
            <person name="Lee Y.H."/>
            <person name="Bennetzen J.L."/>
            <person name="Choi D."/>
        </authorList>
    </citation>
    <scope>NUCLEOTIDE SEQUENCE [LARGE SCALE GENOMIC DNA]</scope>
    <source>
        <strain evidence="2">cv. PBC81</strain>
    </source>
</reference>
<evidence type="ECO:0000313" key="1">
    <source>
        <dbReference type="EMBL" id="PHT36023.1"/>
    </source>
</evidence>
<dbReference type="GO" id="GO:0043565">
    <property type="term" value="F:sequence-specific DNA binding"/>
    <property type="evidence" value="ECO:0007669"/>
    <property type="project" value="TreeGrafter"/>
</dbReference>
<protein>
    <submittedName>
        <fullName evidence="1">Uncharacterized protein</fullName>
    </submittedName>
</protein>
<accession>A0A2G2VSU7</accession>
<dbReference type="GO" id="GO:0005634">
    <property type="term" value="C:nucleus"/>
    <property type="evidence" value="ECO:0007669"/>
    <property type="project" value="TreeGrafter"/>
</dbReference>
<dbReference type="EMBL" id="MLFT02000010">
    <property type="protein sequence ID" value="PHT36023.1"/>
    <property type="molecule type" value="Genomic_DNA"/>
</dbReference>